<dbReference type="GeneID" id="26625140"/>
<proteinExistence type="predicted"/>
<dbReference type="OrthoDB" id="29250at10239"/>
<dbReference type="EMBL" id="KP282674">
    <property type="protein sequence ID" value="ALG96862.1"/>
    <property type="molecule type" value="Genomic_DNA"/>
</dbReference>
<keyword evidence="1" id="KW-0812">Transmembrane</keyword>
<feature type="transmembrane region" description="Helical" evidence="1">
    <location>
        <begin position="46"/>
        <end position="70"/>
    </location>
</feature>
<dbReference type="KEGG" id="vg:26625140"/>
<feature type="transmembrane region" description="Helical" evidence="1">
    <location>
        <begin position="82"/>
        <end position="102"/>
    </location>
</feature>
<dbReference type="RefSeq" id="YP_009197939.1">
    <property type="nucleotide sequence ID" value="NC_028787.1"/>
</dbReference>
<name>A0A0N9NWD5_9VIRU</name>
<protein>
    <submittedName>
        <fullName evidence="2">Uncharacterized protein</fullName>
    </submittedName>
</protein>
<evidence type="ECO:0000313" key="2">
    <source>
        <dbReference type="EMBL" id="ALG96862.1"/>
    </source>
</evidence>
<keyword evidence="3" id="KW-1185">Reference proteome</keyword>
<keyword evidence="1" id="KW-0472">Membrane</keyword>
<dbReference type="Proteomes" id="UP000202152">
    <property type="component" value="Segment"/>
</dbReference>
<reference evidence="2 3" key="1">
    <citation type="journal article" date="2015" name="Environ. Microbiol.">
        <title>Novel viral genomes identified from six metagenomes reveal wide distribution of archaeal viruses and high viral diversity in terrestrial hot springs.</title>
        <authorList>
            <person name="Gudbergsdottir S.R."/>
            <person name="Menzel P."/>
            <person name="Krogh A."/>
            <person name="Young M."/>
            <person name="Peng X."/>
        </authorList>
    </citation>
    <scope>NUCLEOTIDE SEQUENCE [LARGE SCALE GENOMIC DNA]</scope>
    <source>
        <strain evidence="2 3">ABV3</strain>
    </source>
</reference>
<evidence type="ECO:0000313" key="3">
    <source>
        <dbReference type="Proteomes" id="UP000202152"/>
    </source>
</evidence>
<evidence type="ECO:0000256" key="1">
    <source>
        <dbReference type="SAM" id="Phobius"/>
    </source>
</evidence>
<accession>A0A0N9NWD5</accession>
<keyword evidence="1" id="KW-1133">Transmembrane helix</keyword>
<sequence length="114" mass="13486">MSLCYPCFSMMCKDNYYENCNLNVFNFWQILCLYYDIYNYHSVSAVLINLPLIIFTLPFLPPALFLYLLYLLVLPIGDVFELFFPVLAPFLIPIVTFFLIGVSKVRLSKVFKWR</sequence>
<organism evidence="2 3">
    <name type="scientific">Acidianus bottle-shaped virus 3 strain ABV3</name>
    <dbReference type="NCBI Taxonomy" id="1732174"/>
    <lineage>
        <taxon>Viruses</taxon>
        <taxon>Viruses incertae sedis</taxon>
        <taxon>Ampullaviridae</taxon>
        <taxon>Bottigliavirus</taxon>
        <taxon>Bottigliavirus krisuvikense</taxon>
        <taxon>Bottigliavirus ABV3</taxon>
    </lineage>
</organism>